<proteinExistence type="predicted"/>
<evidence type="ECO:0000259" key="1">
    <source>
        <dbReference type="Pfam" id="PF07885"/>
    </source>
</evidence>
<reference evidence="3" key="1">
    <citation type="submission" date="2016-11" db="UniProtKB">
        <authorList>
            <consortium name="WormBaseParasite"/>
        </authorList>
    </citation>
    <scope>IDENTIFICATION</scope>
</reference>
<dbReference type="WBParaSite" id="Hba_05791">
    <property type="protein sequence ID" value="Hba_05791"/>
    <property type="gene ID" value="Hba_05791"/>
</dbReference>
<sequence length="47" mass="5614">MFVFFYGLFASYIIQKNEQWTYVESTYFTFISILTVGELNVRVNCVM</sequence>
<protein>
    <submittedName>
        <fullName evidence="3">Ion_trans_2 domain-containing protein</fullName>
    </submittedName>
</protein>
<dbReference type="AlphaFoldDB" id="A0A1I7WKY0"/>
<dbReference type="Gene3D" id="1.10.287.70">
    <property type="match status" value="1"/>
</dbReference>
<dbReference type="Pfam" id="PF07885">
    <property type="entry name" value="Ion_trans_2"/>
    <property type="match status" value="1"/>
</dbReference>
<dbReference type="InterPro" id="IPR013099">
    <property type="entry name" value="K_chnl_dom"/>
</dbReference>
<keyword evidence="2" id="KW-1185">Reference proteome</keyword>
<feature type="domain" description="Potassium channel" evidence="1">
    <location>
        <begin position="2"/>
        <end position="37"/>
    </location>
</feature>
<evidence type="ECO:0000313" key="3">
    <source>
        <dbReference type="WBParaSite" id="Hba_05791"/>
    </source>
</evidence>
<dbReference type="SUPFAM" id="SSF81324">
    <property type="entry name" value="Voltage-gated potassium channels"/>
    <property type="match status" value="1"/>
</dbReference>
<organism evidence="2 3">
    <name type="scientific">Heterorhabditis bacteriophora</name>
    <name type="common">Entomopathogenic nematode worm</name>
    <dbReference type="NCBI Taxonomy" id="37862"/>
    <lineage>
        <taxon>Eukaryota</taxon>
        <taxon>Metazoa</taxon>
        <taxon>Ecdysozoa</taxon>
        <taxon>Nematoda</taxon>
        <taxon>Chromadorea</taxon>
        <taxon>Rhabditida</taxon>
        <taxon>Rhabditina</taxon>
        <taxon>Rhabditomorpha</taxon>
        <taxon>Strongyloidea</taxon>
        <taxon>Heterorhabditidae</taxon>
        <taxon>Heterorhabditis</taxon>
    </lineage>
</organism>
<dbReference type="Proteomes" id="UP000095283">
    <property type="component" value="Unplaced"/>
</dbReference>
<name>A0A1I7WKY0_HETBA</name>
<accession>A0A1I7WKY0</accession>
<evidence type="ECO:0000313" key="2">
    <source>
        <dbReference type="Proteomes" id="UP000095283"/>
    </source>
</evidence>